<keyword evidence="3" id="KW-1185">Reference proteome</keyword>
<dbReference type="RefSeq" id="WP_069515984.1">
    <property type="nucleotide sequence ID" value="NZ_FOFP01000002.1"/>
</dbReference>
<dbReference type="SUPFAM" id="SSF51430">
    <property type="entry name" value="NAD(P)-linked oxidoreductase"/>
    <property type="match status" value="1"/>
</dbReference>
<accession>A0ABY1B4J5</accession>
<dbReference type="PANTHER" id="PTHR43364:SF6">
    <property type="entry name" value="OXIDOREDUCTASE-RELATED"/>
    <property type="match status" value="1"/>
</dbReference>
<reference evidence="2 3" key="1">
    <citation type="submission" date="2016-10" db="EMBL/GenBank/DDBJ databases">
        <authorList>
            <person name="Varghese N."/>
            <person name="Submissions S."/>
        </authorList>
    </citation>
    <scope>NUCLEOTIDE SEQUENCE [LARGE SCALE GENOMIC DNA]</scope>
    <source>
        <strain evidence="2 3">CIP 109853</strain>
    </source>
</reference>
<dbReference type="CDD" id="cd19081">
    <property type="entry name" value="AKR_AKR9C1"/>
    <property type="match status" value="1"/>
</dbReference>
<dbReference type="InterPro" id="IPR020471">
    <property type="entry name" value="AKR"/>
</dbReference>
<dbReference type="Pfam" id="PF00248">
    <property type="entry name" value="Aldo_ket_red"/>
    <property type="match status" value="1"/>
</dbReference>
<evidence type="ECO:0000313" key="2">
    <source>
        <dbReference type="EMBL" id="SEP90210.1"/>
    </source>
</evidence>
<evidence type="ECO:0000259" key="1">
    <source>
        <dbReference type="Pfam" id="PF00248"/>
    </source>
</evidence>
<organism evidence="2 3">
    <name type="scientific">Pseudomonas cuatrocienegasensis</name>
    <dbReference type="NCBI Taxonomy" id="543360"/>
    <lineage>
        <taxon>Bacteria</taxon>
        <taxon>Pseudomonadati</taxon>
        <taxon>Pseudomonadota</taxon>
        <taxon>Gammaproteobacteria</taxon>
        <taxon>Pseudomonadales</taxon>
        <taxon>Pseudomonadaceae</taxon>
        <taxon>Pseudomonas</taxon>
    </lineage>
</organism>
<comment type="caution">
    <text evidence="2">The sequence shown here is derived from an EMBL/GenBank/DDBJ whole genome shotgun (WGS) entry which is preliminary data.</text>
</comment>
<dbReference type="InterPro" id="IPR023210">
    <property type="entry name" value="NADP_OxRdtase_dom"/>
</dbReference>
<evidence type="ECO:0000313" key="3">
    <source>
        <dbReference type="Proteomes" id="UP000198512"/>
    </source>
</evidence>
<name>A0ABY1B4J5_9PSED</name>
<dbReference type="Gene3D" id="3.20.20.100">
    <property type="entry name" value="NADP-dependent oxidoreductase domain"/>
    <property type="match status" value="1"/>
</dbReference>
<proteinExistence type="predicted"/>
<feature type="domain" description="NADP-dependent oxidoreductase" evidence="1">
    <location>
        <begin position="16"/>
        <end position="313"/>
    </location>
</feature>
<sequence>MHSKVLGQTGLTISPVVLGGNVFGWTIDERTSLSVLSAAFEAGITTIDTADMYSVWVDGHVGGESERVIGAWIARNRSLRDRLTLFTKVGADIGDGTGGLSRGCITKAVEDSLRRLNTDYIDLYFSHFPDTQTPHEETLSAYQALISAGKVRAIGASNYSLEQLQAARACEREGLPRYDVLQLEYNLHDRADFEQSIQGFALDNHIGVVSYFSLASGFLTGKYRDVADIQGHPRAEDLQRYFTPRGQRILAALLSVAQQRAVSQASVALAWLRQQPGISAPIASITSPAQLPMLVEAADLVLSADELTLLNAAST</sequence>
<dbReference type="Proteomes" id="UP000198512">
    <property type="component" value="Unassembled WGS sequence"/>
</dbReference>
<gene>
    <name evidence="2" type="ORF">SAMN05216600_102210</name>
</gene>
<dbReference type="InterPro" id="IPR050523">
    <property type="entry name" value="AKR_Detox_Biosynth"/>
</dbReference>
<dbReference type="EMBL" id="FOFP01000002">
    <property type="protein sequence ID" value="SEP90210.1"/>
    <property type="molecule type" value="Genomic_DNA"/>
</dbReference>
<dbReference type="PANTHER" id="PTHR43364">
    <property type="entry name" value="NADH-SPECIFIC METHYLGLYOXAL REDUCTASE-RELATED"/>
    <property type="match status" value="1"/>
</dbReference>
<dbReference type="PRINTS" id="PR00069">
    <property type="entry name" value="ALDKETRDTASE"/>
</dbReference>
<protein>
    <submittedName>
        <fullName evidence="2">Predicted oxidoreductase</fullName>
    </submittedName>
</protein>
<dbReference type="InterPro" id="IPR036812">
    <property type="entry name" value="NAD(P)_OxRdtase_dom_sf"/>
</dbReference>